<dbReference type="AlphaFoldDB" id="A0A6M3K8N6"/>
<reference evidence="2" key="1">
    <citation type="submission" date="2020-03" db="EMBL/GenBank/DDBJ databases">
        <title>The deep terrestrial virosphere.</title>
        <authorList>
            <person name="Holmfeldt K."/>
            <person name="Nilsson E."/>
            <person name="Simone D."/>
            <person name="Lopez-Fernandez M."/>
            <person name="Wu X."/>
            <person name="de Brujin I."/>
            <person name="Lundin D."/>
            <person name="Andersson A."/>
            <person name="Bertilsson S."/>
            <person name="Dopson M."/>
        </authorList>
    </citation>
    <scope>NUCLEOTIDE SEQUENCE</scope>
    <source>
        <strain evidence="2">MM415A01130</strain>
        <strain evidence="1">MM415B00340</strain>
    </source>
</reference>
<dbReference type="EMBL" id="MT142321">
    <property type="protein sequence ID" value="QJA78128.1"/>
    <property type="molecule type" value="Genomic_DNA"/>
</dbReference>
<accession>A0A6M3K8N6</accession>
<name>A0A6M3K8N6_9ZZZZ</name>
<sequence length="69" mass="8320">MTKEEIEFYADLKVVWEEYRLSCQMLEVLEKFKEVLYITYMEDGDVNNLCSNFEHRDMEVDSDTTRIPS</sequence>
<evidence type="ECO:0000313" key="2">
    <source>
        <dbReference type="EMBL" id="QJA78128.1"/>
    </source>
</evidence>
<proteinExistence type="predicted"/>
<gene>
    <name evidence="2" type="ORF">MM415A01130_0020</name>
    <name evidence="1" type="ORF">MM415B00340_0017</name>
</gene>
<protein>
    <submittedName>
        <fullName evidence="2">Uncharacterized protein</fullName>
    </submittedName>
</protein>
<dbReference type="EMBL" id="MT141558">
    <property type="protein sequence ID" value="QJA66633.1"/>
    <property type="molecule type" value="Genomic_DNA"/>
</dbReference>
<organism evidence="2">
    <name type="scientific">viral metagenome</name>
    <dbReference type="NCBI Taxonomy" id="1070528"/>
    <lineage>
        <taxon>unclassified sequences</taxon>
        <taxon>metagenomes</taxon>
        <taxon>organismal metagenomes</taxon>
    </lineage>
</organism>
<evidence type="ECO:0000313" key="1">
    <source>
        <dbReference type="EMBL" id="QJA66633.1"/>
    </source>
</evidence>